<protein>
    <recommendedName>
        <fullName evidence="6">Probable membrane transporter protein</fullName>
    </recommendedName>
</protein>
<keyword evidence="5 6" id="KW-0472">Membrane</keyword>
<evidence type="ECO:0000256" key="3">
    <source>
        <dbReference type="ARBA" id="ARBA00022692"/>
    </source>
</evidence>
<name>A0ABP9CUV7_9ACTN</name>
<organism evidence="8 9">
    <name type="scientific">Tomitella cavernea</name>
    <dbReference type="NCBI Taxonomy" id="1387982"/>
    <lineage>
        <taxon>Bacteria</taxon>
        <taxon>Bacillati</taxon>
        <taxon>Actinomycetota</taxon>
        <taxon>Actinomycetes</taxon>
        <taxon>Mycobacteriales</taxon>
        <taxon>Tomitella</taxon>
    </lineage>
</organism>
<evidence type="ECO:0000256" key="4">
    <source>
        <dbReference type="ARBA" id="ARBA00022989"/>
    </source>
</evidence>
<keyword evidence="9" id="KW-1185">Reference proteome</keyword>
<dbReference type="Pfam" id="PF01925">
    <property type="entry name" value="TauE"/>
    <property type="match status" value="1"/>
</dbReference>
<feature type="transmembrane region" description="Helical" evidence="6">
    <location>
        <begin position="135"/>
        <end position="154"/>
    </location>
</feature>
<accession>A0ABP9CUV7</accession>
<feature type="transmembrane region" description="Helical" evidence="6">
    <location>
        <begin position="73"/>
        <end position="94"/>
    </location>
</feature>
<keyword evidence="3 6" id="KW-0812">Transmembrane</keyword>
<proteinExistence type="inferred from homology"/>
<dbReference type="Proteomes" id="UP001500839">
    <property type="component" value="Unassembled WGS sequence"/>
</dbReference>
<evidence type="ECO:0000256" key="5">
    <source>
        <dbReference type="ARBA" id="ARBA00023136"/>
    </source>
</evidence>
<dbReference type="RefSeq" id="WP_200174251.1">
    <property type="nucleotide sequence ID" value="NZ_BAABKQ010000001.1"/>
</dbReference>
<feature type="compositionally biased region" description="Basic and acidic residues" evidence="7">
    <location>
        <begin position="292"/>
        <end position="309"/>
    </location>
</feature>
<feature type="region of interest" description="Disordered" evidence="7">
    <location>
        <begin position="292"/>
        <end position="329"/>
    </location>
</feature>
<dbReference type="PANTHER" id="PTHR43701:SF12">
    <property type="entry name" value="MEMBRANE TRANSPORTER PROTEIN YTNM-RELATED"/>
    <property type="match status" value="1"/>
</dbReference>
<keyword evidence="6" id="KW-1003">Cell membrane</keyword>
<evidence type="ECO:0000313" key="9">
    <source>
        <dbReference type="Proteomes" id="UP001500839"/>
    </source>
</evidence>
<reference evidence="9" key="1">
    <citation type="journal article" date="2019" name="Int. J. Syst. Evol. Microbiol.">
        <title>The Global Catalogue of Microorganisms (GCM) 10K type strain sequencing project: providing services to taxonomists for standard genome sequencing and annotation.</title>
        <authorList>
            <consortium name="The Broad Institute Genomics Platform"/>
            <consortium name="The Broad Institute Genome Sequencing Center for Infectious Disease"/>
            <person name="Wu L."/>
            <person name="Ma J."/>
        </authorList>
    </citation>
    <scope>NUCLEOTIDE SEQUENCE [LARGE SCALE GENOMIC DNA]</scope>
    <source>
        <strain evidence="9">JCM 18542</strain>
    </source>
</reference>
<evidence type="ECO:0000256" key="1">
    <source>
        <dbReference type="ARBA" id="ARBA00004141"/>
    </source>
</evidence>
<dbReference type="EMBL" id="BAABKQ010000001">
    <property type="protein sequence ID" value="GAA4819805.1"/>
    <property type="molecule type" value="Genomic_DNA"/>
</dbReference>
<feature type="transmembrane region" description="Helical" evidence="6">
    <location>
        <begin position="203"/>
        <end position="224"/>
    </location>
</feature>
<dbReference type="InterPro" id="IPR051598">
    <property type="entry name" value="TSUP/Inactive_protease-like"/>
</dbReference>
<dbReference type="InterPro" id="IPR002781">
    <property type="entry name" value="TM_pro_TauE-like"/>
</dbReference>
<gene>
    <name evidence="8" type="ORF">GCM10023353_29380</name>
</gene>
<comment type="similarity">
    <text evidence="2 6">Belongs to the 4-toluene sulfonate uptake permease (TSUP) (TC 2.A.102) family.</text>
</comment>
<feature type="transmembrane region" description="Helical" evidence="6">
    <location>
        <begin position="257"/>
        <end position="278"/>
    </location>
</feature>
<comment type="caution">
    <text evidence="8">The sequence shown here is derived from an EMBL/GenBank/DDBJ whole genome shotgun (WGS) entry which is preliminary data.</text>
</comment>
<feature type="transmembrane region" description="Helical" evidence="6">
    <location>
        <begin position="100"/>
        <end position="123"/>
    </location>
</feature>
<evidence type="ECO:0000313" key="8">
    <source>
        <dbReference type="EMBL" id="GAA4819805.1"/>
    </source>
</evidence>
<keyword evidence="4 6" id="KW-1133">Transmembrane helix</keyword>
<dbReference type="PANTHER" id="PTHR43701">
    <property type="entry name" value="MEMBRANE TRANSPORTER PROTEIN MJ0441-RELATED"/>
    <property type="match status" value="1"/>
</dbReference>
<evidence type="ECO:0000256" key="6">
    <source>
        <dbReference type="RuleBase" id="RU363041"/>
    </source>
</evidence>
<feature type="transmembrane region" description="Helical" evidence="6">
    <location>
        <begin position="174"/>
        <end position="196"/>
    </location>
</feature>
<evidence type="ECO:0000256" key="7">
    <source>
        <dbReference type="SAM" id="MobiDB-lite"/>
    </source>
</evidence>
<sequence>MPGFLLLALAGLAGQLIDGALGMAFGLTSTTVLLTVGVAPAAASASTHLAEIGTTLASGLSHSAFGNVDWSKIAWLAVPGAVAAFAGATFLTALPASAAAPVVAVILFGLGAYILARFVFLRSGSVRVRRIRRRFLVPLAAVAGFMDAMGGGGWGPVGSSMLLASGRMEPRKVVGTMAAAEFLVTVGASAGFLLGLSTSEIPFTVVAALLVGGVVGAPLAAWVVRLLPARLMGTLVGGLILLTNARTFLDAVGLGQIAAAPVYAVLAAVWLAALVHVLRAIRHERTHADAVDSVRGDAEGVDGARRTDEAEPSAQAVPNADSPSPVPQS</sequence>
<comment type="subcellular location">
    <subcellularLocation>
        <location evidence="6">Cell membrane</location>
        <topology evidence="6">Multi-pass membrane protein</topology>
    </subcellularLocation>
    <subcellularLocation>
        <location evidence="1">Membrane</location>
        <topology evidence="1">Multi-pass membrane protein</topology>
    </subcellularLocation>
</comment>
<evidence type="ECO:0000256" key="2">
    <source>
        <dbReference type="ARBA" id="ARBA00009142"/>
    </source>
</evidence>